<feature type="compositionally biased region" description="Low complexity" evidence="1">
    <location>
        <begin position="242"/>
        <end position="257"/>
    </location>
</feature>
<feature type="region of interest" description="Disordered" evidence="1">
    <location>
        <begin position="240"/>
        <end position="273"/>
    </location>
</feature>
<dbReference type="EMBL" id="AP012057">
    <property type="protein sequence ID" value="BAN02052.1"/>
    <property type="molecule type" value="Genomic_DNA"/>
</dbReference>
<name>A0A6C7E7L6_ILUCY</name>
<accession>A0A6C7E7L6</accession>
<dbReference type="Proteomes" id="UP000011863">
    <property type="component" value="Chromosome"/>
</dbReference>
<feature type="region of interest" description="Disordered" evidence="1">
    <location>
        <begin position="23"/>
        <end position="42"/>
    </location>
</feature>
<evidence type="ECO:0000256" key="1">
    <source>
        <dbReference type="SAM" id="MobiDB-lite"/>
    </source>
</evidence>
<evidence type="ECO:0008006" key="5">
    <source>
        <dbReference type="Google" id="ProtNLM"/>
    </source>
</evidence>
<feature type="region of interest" description="Disordered" evidence="1">
    <location>
        <begin position="51"/>
        <end position="75"/>
    </location>
</feature>
<reference evidence="3 4" key="1">
    <citation type="journal article" date="2013" name="Int. J. Syst. Evol. Microbiol.">
        <title>Ilumatobacter nonamiense sp. nov. and Ilumatobacter coccineum sp. nov., isolated from seashore sand.</title>
        <authorList>
            <person name="Matsumoto A."/>
            <person name="Kasai H."/>
            <person name="Matsuo Y."/>
            <person name="Shizuri Y."/>
            <person name="Ichikawa N."/>
            <person name="Fujita N."/>
            <person name="Omura S."/>
            <person name="Takahashi Y."/>
        </authorList>
    </citation>
    <scope>NUCLEOTIDE SEQUENCE [LARGE SCALE GENOMIC DNA]</scope>
    <source>
        <strain evidence="4">NBRC 103263 / KCTC 29153 / YM16-304</strain>
    </source>
</reference>
<organism evidence="3 4">
    <name type="scientific">Ilumatobacter coccineus (strain NBRC 103263 / KCTC 29153 / YM16-304)</name>
    <dbReference type="NCBI Taxonomy" id="1313172"/>
    <lineage>
        <taxon>Bacteria</taxon>
        <taxon>Bacillati</taxon>
        <taxon>Actinomycetota</taxon>
        <taxon>Acidimicrobiia</taxon>
        <taxon>Acidimicrobiales</taxon>
        <taxon>Ilumatobacteraceae</taxon>
        <taxon>Ilumatobacter</taxon>
    </lineage>
</organism>
<dbReference type="RefSeq" id="WP_015441299.1">
    <property type="nucleotide sequence ID" value="NC_020520.1"/>
</dbReference>
<feature type="compositionally biased region" description="Low complexity" evidence="1">
    <location>
        <begin position="51"/>
        <end position="72"/>
    </location>
</feature>
<dbReference type="PROSITE" id="PS51257">
    <property type="entry name" value="PROKAR_LIPOPROTEIN"/>
    <property type="match status" value="1"/>
</dbReference>
<keyword evidence="2" id="KW-0732">Signal</keyword>
<evidence type="ECO:0000256" key="2">
    <source>
        <dbReference type="SAM" id="SignalP"/>
    </source>
</evidence>
<gene>
    <name evidence="3" type="ORF">YM304_17380</name>
</gene>
<dbReference type="KEGG" id="aym:YM304_17380"/>
<proteinExistence type="predicted"/>
<sequence>MRIGPPLLLAGALTLGACASSSDVESTSSFSNQSGERLPDVDEVATTTTAAATTTTTAVAEPPPTASSTTVPGTRPVDVDSKVLLASDLPGWEVGTPMSVPAEPTWQSIDCPDMNTAWETTGLAGVRSRGTNGGASFRNTAVELDTPEAASDVLDAVDRVWTDCPMIAVDLESSFWSEPIVMPRSTHTTAGIVIGNADFPSWTLAYWQVDSTVVVLEVEGDEMWTYVDLLMTTLSERLDGNPAPVSDPGSVDSVPVATSVPGTPSDEAPPTSVFVPAIPVTTTTVPAGDEPHTEPSAETFPPPLADWADHPLAHLAPSPAELGAGWNYEYGRRNEAEPADPEDAIDDCDGPIPPNLDGFDIDYRNAWTDEEVSIMVGDGAPAESQIWIEAFRALTECDLFATGTPNTFDVAQRAIAGADDAIIIAGDVDFGTEPAVAQALGAARVDGVLVAVFSARTIEDEHSLDDAIDRVDDVLQRLVDRI</sequence>
<feature type="chain" id="PRO_5039181177" description="Sensor domain-containing protein" evidence="2">
    <location>
        <begin position="20"/>
        <end position="482"/>
    </location>
</feature>
<evidence type="ECO:0000313" key="4">
    <source>
        <dbReference type="Proteomes" id="UP000011863"/>
    </source>
</evidence>
<feature type="signal peptide" evidence="2">
    <location>
        <begin position="1"/>
        <end position="19"/>
    </location>
</feature>
<protein>
    <recommendedName>
        <fullName evidence="5">Sensor domain-containing protein</fullName>
    </recommendedName>
</protein>
<dbReference type="AlphaFoldDB" id="A0A6C7E7L6"/>
<keyword evidence="4" id="KW-1185">Reference proteome</keyword>
<evidence type="ECO:0000313" key="3">
    <source>
        <dbReference type="EMBL" id="BAN02052.1"/>
    </source>
</evidence>